<dbReference type="GO" id="GO:0016020">
    <property type="term" value="C:membrane"/>
    <property type="evidence" value="ECO:0007669"/>
    <property type="project" value="UniProtKB-SubCell"/>
</dbReference>
<keyword evidence="8" id="KW-0472">Membrane</keyword>
<dbReference type="InterPro" id="IPR004358">
    <property type="entry name" value="Sig_transdc_His_kin-like_C"/>
</dbReference>
<dbReference type="Gene3D" id="1.10.287.130">
    <property type="match status" value="1"/>
</dbReference>
<dbReference type="RefSeq" id="WP_054493022.1">
    <property type="nucleotide sequence ID" value="NZ_BBZA01000116.1"/>
</dbReference>
<gene>
    <name evidence="11" type="ORF">ARMA_1570</name>
</gene>
<dbReference type="EC" id="2.7.13.3" evidence="3"/>
<dbReference type="PRINTS" id="PR00344">
    <property type="entry name" value="BCTRLSENSOR"/>
</dbReference>
<dbReference type="SUPFAM" id="SSF158472">
    <property type="entry name" value="HAMP domain-like"/>
    <property type="match status" value="1"/>
</dbReference>
<feature type="transmembrane region" description="Helical" evidence="8">
    <location>
        <begin position="82"/>
        <end position="104"/>
    </location>
</feature>
<feature type="transmembrane region" description="Helical" evidence="8">
    <location>
        <begin position="48"/>
        <end position="70"/>
    </location>
</feature>
<dbReference type="PROSITE" id="PS50109">
    <property type="entry name" value="HIS_KIN"/>
    <property type="match status" value="1"/>
</dbReference>
<reference evidence="11 12" key="1">
    <citation type="journal article" date="2015" name="Genome Announc.">
        <title>Draft Genome Sequence of a Heterotrophic Facultative Anaerobic Thermophilic Bacterium, Ardenticatena maritima Strain 110ST.</title>
        <authorList>
            <person name="Kawaichi S."/>
            <person name="Yoshida T."/>
            <person name="Sako Y."/>
            <person name="Nakamura R."/>
        </authorList>
    </citation>
    <scope>NUCLEOTIDE SEQUENCE [LARGE SCALE GENOMIC DNA]</scope>
    <source>
        <strain evidence="11 12">110S</strain>
    </source>
</reference>
<dbReference type="FunFam" id="3.30.565.10:FF:000006">
    <property type="entry name" value="Sensor histidine kinase WalK"/>
    <property type="match status" value="1"/>
</dbReference>
<dbReference type="InterPro" id="IPR003660">
    <property type="entry name" value="HAMP_dom"/>
</dbReference>
<feature type="transmembrane region" description="Helical" evidence="8">
    <location>
        <begin position="116"/>
        <end position="139"/>
    </location>
</feature>
<evidence type="ECO:0000256" key="4">
    <source>
        <dbReference type="ARBA" id="ARBA00022553"/>
    </source>
</evidence>
<dbReference type="InParanoid" id="A0A0M9UCR6"/>
<dbReference type="SUPFAM" id="SSF55874">
    <property type="entry name" value="ATPase domain of HSP90 chaperone/DNA topoisomerase II/histidine kinase"/>
    <property type="match status" value="1"/>
</dbReference>
<dbReference type="OrthoDB" id="9800372at2"/>
<dbReference type="Pfam" id="PF02518">
    <property type="entry name" value="HATPase_c"/>
    <property type="match status" value="1"/>
</dbReference>
<protein>
    <recommendedName>
        <fullName evidence="3">histidine kinase</fullName>
        <ecNumber evidence="3">2.7.13.3</ecNumber>
    </recommendedName>
</protein>
<keyword evidence="4" id="KW-0597">Phosphoprotein</keyword>
<feature type="domain" description="HAMP" evidence="10">
    <location>
        <begin position="137"/>
        <end position="189"/>
    </location>
</feature>
<evidence type="ECO:0000313" key="12">
    <source>
        <dbReference type="Proteomes" id="UP000037784"/>
    </source>
</evidence>
<dbReference type="Pfam" id="PF00672">
    <property type="entry name" value="HAMP"/>
    <property type="match status" value="1"/>
</dbReference>
<keyword evidence="5" id="KW-0808">Transferase</keyword>
<keyword evidence="6" id="KW-0418">Kinase</keyword>
<comment type="subcellular location">
    <subcellularLocation>
        <location evidence="2">Membrane</location>
    </subcellularLocation>
</comment>
<comment type="caution">
    <text evidence="11">The sequence shown here is derived from an EMBL/GenBank/DDBJ whole genome shotgun (WGS) entry which is preliminary data.</text>
</comment>
<feature type="domain" description="Histidine kinase" evidence="9">
    <location>
        <begin position="204"/>
        <end position="422"/>
    </location>
</feature>
<evidence type="ECO:0000259" key="9">
    <source>
        <dbReference type="PROSITE" id="PS50109"/>
    </source>
</evidence>
<dbReference type="InterPro" id="IPR005467">
    <property type="entry name" value="His_kinase_dom"/>
</dbReference>
<dbReference type="Pfam" id="PF00512">
    <property type="entry name" value="HisKA"/>
    <property type="match status" value="1"/>
</dbReference>
<evidence type="ECO:0000256" key="2">
    <source>
        <dbReference type="ARBA" id="ARBA00004370"/>
    </source>
</evidence>
<dbReference type="PROSITE" id="PS50885">
    <property type="entry name" value="HAMP"/>
    <property type="match status" value="1"/>
</dbReference>
<dbReference type="InterPro" id="IPR050736">
    <property type="entry name" value="Sensor_HK_Regulatory"/>
</dbReference>
<dbReference type="InterPro" id="IPR036097">
    <property type="entry name" value="HisK_dim/P_sf"/>
</dbReference>
<dbReference type="AlphaFoldDB" id="A0A0M9UCR6"/>
<sequence length="426" mass="46104">MNEGRLLRRRVPSWLSVPPLVYAVGVALAALVALVVFVFAMQPPPRDFWLMGLFLGGTALASVGVGYGAYRLGWLRHAPSLHWALLSSYVLASLLTFLNVWLIARLMFASQHDLQLATILLFFAGLIAVSLGAMVSLTLTRRLRTLRDAAVRVAEGAFEVRVADDGRDEVAQLAQAFNHMAAQLAAAERARREAETLRRNLLAWVGHDLRTPLASLRAILDALVDDVVPDADERMRYLQTARRDVAGLAALIEDLFEMAQLDAGGVPLDMAWGALTDILSDTLESAQVLAARQGVRLEAHAESDIDPVWMDALKVARVVQNLVTNAIRHTPAGGAVFITAKREGEMVVVSVRDTGEGIAPEQLPHVFDQFYRGDQARRRATGGAGLGLAIARAIVEAHGGAIEIESAPGEGTCVRFTLPRTPAGHE</sequence>
<comment type="catalytic activity">
    <reaction evidence="1">
        <text>ATP + protein L-histidine = ADP + protein N-phospho-L-histidine.</text>
        <dbReference type="EC" id="2.7.13.3"/>
    </reaction>
</comment>
<evidence type="ECO:0000256" key="8">
    <source>
        <dbReference type="SAM" id="Phobius"/>
    </source>
</evidence>
<dbReference type="SUPFAM" id="SSF47384">
    <property type="entry name" value="Homodimeric domain of signal transducing histidine kinase"/>
    <property type="match status" value="1"/>
</dbReference>
<proteinExistence type="predicted"/>
<dbReference type="PANTHER" id="PTHR43711:SF1">
    <property type="entry name" value="HISTIDINE KINASE 1"/>
    <property type="match status" value="1"/>
</dbReference>
<dbReference type="CDD" id="cd00075">
    <property type="entry name" value="HATPase"/>
    <property type="match status" value="1"/>
</dbReference>
<keyword evidence="8" id="KW-1133">Transmembrane helix</keyword>
<dbReference type="InterPro" id="IPR003594">
    <property type="entry name" value="HATPase_dom"/>
</dbReference>
<dbReference type="SMART" id="SM00387">
    <property type="entry name" value="HATPase_c"/>
    <property type="match status" value="1"/>
</dbReference>
<dbReference type="GO" id="GO:0000155">
    <property type="term" value="F:phosphorelay sensor kinase activity"/>
    <property type="evidence" value="ECO:0007669"/>
    <property type="project" value="InterPro"/>
</dbReference>
<feature type="transmembrane region" description="Helical" evidence="8">
    <location>
        <begin position="20"/>
        <end position="42"/>
    </location>
</feature>
<evidence type="ECO:0000256" key="5">
    <source>
        <dbReference type="ARBA" id="ARBA00022679"/>
    </source>
</evidence>
<dbReference type="CDD" id="cd00082">
    <property type="entry name" value="HisKA"/>
    <property type="match status" value="1"/>
</dbReference>
<evidence type="ECO:0000313" key="11">
    <source>
        <dbReference type="EMBL" id="GAP63147.1"/>
    </source>
</evidence>
<dbReference type="SMART" id="SM00388">
    <property type="entry name" value="HisKA"/>
    <property type="match status" value="1"/>
</dbReference>
<keyword evidence="8" id="KW-0812">Transmembrane</keyword>
<dbReference type="PANTHER" id="PTHR43711">
    <property type="entry name" value="TWO-COMPONENT HISTIDINE KINASE"/>
    <property type="match status" value="1"/>
</dbReference>
<dbReference type="Gene3D" id="6.10.340.10">
    <property type="match status" value="1"/>
</dbReference>
<evidence type="ECO:0000256" key="7">
    <source>
        <dbReference type="ARBA" id="ARBA00023012"/>
    </source>
</evidence>
<dbReference type="SMART" id="SM00304">
    <property type="entry name" value="HAMP"/>
    <property type="match status" value="1"/>
</dbReference>
<keyword evidence="12" id="KW-1185">Reference proteome</keyword>
<dbReference type="EMBL" id="BBZA01000116">
    <property type="protein sequence ID" value="GAP63147.1"/>
    <property type="molecule type" value="Genomic_DNA"/>
</dbReference>
<dbReference type="Proteomes" id="UP000037784">
    <property type="component" value="Unassembled WGS sequence"/>
</dbReference>
<dbReference type="InterPro" id="IPR003661">
    <property type="entry name" value="HisK_dim/P_dom"/>
</dbReference>
<evidence type="ECO:0000259" key="10">
    <source>
        <dbReference type="PROSITE" id="PS50885"/>
    </source>
</evidence>
<evidence type="ECO:0000256" key="6">
    <source>
        <dbReference type="ARBA" id="ARBA00022777"/>
    </source>
</evidence>
<dbReference type="InterPro" id="IPR036890">
    <property type="entry name" value="HATPase_C_sf"/>
</dbReference>
<dbReference type="Gene3D" id="3.30.565.10">
    <property type="entry name" value="Histidine kinase-like ATPase, C-terminal domain"/>
    <property type="match status" value="1"/>
</dbReference>
<dbReference type="CDD" id="cd06225">
    <property type="entry name" value="HAMP"/>
    <property type="match status" value="1"/>
</dbReference>
<keyword evidence="7" id="KW-0902">Two-component regulatory system</keyword>
<evidence type="ECO:0000256" key="1">
    <source>
        <dbReference type="ARBA" id="ARBA00000085"/>
    </source>
</evidence>
<reference evidence="12" key="2">
    <citation type="submission" date="2015-08" db="EMBL/GenBank/DDBJ databases">
        <title>Draft Genome Sequence of a Heterotrophic Facultative Anaerobic Bacterium Ardenticatena maritima Strain 110S.</title>
        <authorList>
            <person name="Kawaichi S."/>
            <person name="Yoshida T."/>
            <person name="Sako Y."/>
            <person name="Nakamura R."/>
        </authorList>
    </citation>
    <scope>NUCLEOTIDE SEQUENCE [LARGE SCALE GENOMIC DNA]</scope>
    <source>
        <strain evidence="12">110S</strain>
    </source>
</reference>
<name>A0A0M9UCR6_9CHLR</name>
<evidence type="ECO:0000256" key="3">
    <source>
        <dbReference type="ARBA" id="ARBA00012438"/>
    </source>
</evidence>
<organism evidence="11 12">
    <name type="scientific">Ardenticatena maritima</name>
    <dbReference type="NCBI Taxonomy" id="872965"/>
    <lineage>
        <taxon>Bacteria</taxon>
        <taxon>Bacillati</taxon>
        <taxon>Chloroflexota</taxon>
        <taxon>Ardenticatenia</taxon>
        <taxon>Ardenticatenales</taxon>
        <taxon>Ardenticatenaceae</taxon>
        <taxon>Ardenticatena</taxon>
    </lineage>
</organism>
<accession>A0A0M9UCR6</accession>